<evidence type="ECO:0000256" key="4">
    <source>
        <dbReference type="ARBA" id="ARBA00023015"/>
    </source>
</evidence>
<evidence type="ECO:0000313" key="12">
    <source>
        <dbReference type="Proteomes" id="UP000249616"/>
    </source>
</evidence>
<evidence type="ECO:0000313" key="11">
    <source>
        <dbReference type="EMBL" id="AWW40952.1"/>
    </source>
</evidence>
<dbReference type="InterPro" id="IPR011990">
    <property type="entry name" value="TPR-like_helical_dom_sf"/>
</dbReference>
<evidence type="ECO:0000256" key="7">
    <source>
        <dbReference type="PROSITE-ProRule" id="PRU01091"/>
    </source>
</evidence>
<dbReference type="Proteomes" id="UP000249616">
    <property type="component" value="Chromosome"/>
</dbReference>
<dbReference type="Pfam" id="PF00931">
    <property type="entry name" value="NB-ARC"/>
    <property type="match status" value="1"/>
</dbReference>
<dbReference type="InterPro" id="IPR042197">
    <property type="entry name" value="Apaf_helical"/>
</dbReference>
<comment type="similarity">
    <text evidence="1">Belongs to the AfsR/DnrI/RedD regulatory family.</text>
</comment>
<feature type="DNA-binding region" description="OmpR/PhoB-type" evidence="7">
    <location>
        <begin position="1"/>
        <end position="101"/>
    </location>
</feature>
<keyword evidence="3" id="KW-0902">Two-component regulatory system</keyword>
<dbReference type="InterPro" id="IPR036388">
    <property type="entry name" value="WH-like_DNA-bd_sf"/>
</dbReference>
<feature type="coiled-coil region" evidence="8">
    <location>
        <begin position="893"/>
        <end position="920"/>
    </location>
</feature>
<evidence type="ECO:0000256" key="1">
    <source>
        <dbReference type="ARBA" id="ARBA00005820"/>
    </source>
</evidence>
<keyword evidence="6" id="KW-0804">Transcription</keyword>
<dbReference type="Pfam" id="PF00486">
    <property type="entry name" value="Trans_reg_C"/>
    <property type="match status" value="1"/>
</dbReference>
<dbReference type="PRINTS" id="PR00364">
    <property type="entry name" value="DISEASERSIST"/>
</dbReference>
<feature type="region of interest" description="Disordered" evidence="9">
    <location>
        <begin position="259"/>
        <end position="315"/>
    </location>
</feature>
<feature type="domain" description="OmpR/PhoB-type" evidence="10">
    <location>
        <begin position="1"/>
        <end position="101"/>
    </location>
</feature>
<evidence type="ECO:0000259" key="10">
    <source>
        <dbReference type="PROSITE" id="PS51755"/>
    </source>
</evidence>
<dbReference type="InterPro" id="IPR027417">
    <property type="entry name" value="P-loop_NTPase"/>
</dbReference>
<dbReference type="CDD" id="cd15831">
    <property type="entry name" value="BTAD"/>
    <property type="match status" value="1"/>
</dbReference>
<dbReference type="SMART" id="SM00862">
    <property type="entry name" value="Trans_reg_C"/>
    <property type="match status" value="1"/>
</dbReference>
<dbReference type="GO" id="GO:0003677">
    <property type="term" value="F:DNA binding"/>
    <property type="evidence" value="ECO:0007669"/>
    <property type="project" value="UniProtKB-UniRule"/>
</dbReference>
<reference evidence="11 12" key="1">
    <citation type="journal article" date="2019" name="Int. J. Syst. Evol. Microbiol.">
        <title>Streptomyces cadmiisoli sp. nov., a novel actinomycete isolated from cadmium-contaminated soil.</title>
        <authorList>
            <person name="Li K."/>
            <person name="Tang X."/>
            <person name="Zhao J."/>
            <person name="Guo Y."/>
            <person name="Tang Y."/>
            <person name="Gao J."/>
        </authorList>
    </citation>
    <scope>NUCLEOTIDE SEQUENCE [LARGE SCALE GENOMIC DNA]</scope>
    <source>
        <strain evidence="11 12">ZFG47</strain>
    </source>
</reference>
<dbReference type="InterPro" id="IPR016032">
    <property type="entry name" value="Sig_transdc_resp-reg_C-effctor"/>
</dbReference>
<dbReference type="GO" id="GO:0006355">
    <property type="term" value="P:regulation of DNA-templated transcription"/>
    <property type="evidence" value="ECO:0007669"/>
    <property type="project" value="InterPro"/>
</dbReference>
<keyword evidence="4" id="KW-0805">Transcription regulation</keyword>
<dbReference type="InterPro" id="IPR002182">
    <property type="entry name" value="NB-ARC"/>
</dbReference>
<feature type="compositionally biased region" description="Low complexity" evidence="9">
    <location>
        <begin position="275"/>
        <end position="287"/>
    </location>
</feature>
<dbReference type="SUPFAM" id="SSF46894">
    <property type="entry name" value="C-terminal effector domain of the bipartite response regulators"/>
    <property type="match status" value="1"/>
</dbReference>
<evidence type="ECO:0000256" key="2">
    <source>
        <dbReference type="ARBA" id="ARBA00022737"/>
    </source>
</evidence>
<dbReference type="AlphaFoldDB" id="A0A2Z4J6Y3"/>
<dbReference type="Gene3D" id="1.25.40.10">
    <property type="entry name" value="Tetratricopeptide repeat domain"/>
    <property type="match status" value="3"/>
</dbReference>
<keyword evidence="5 7" id="KW-0238">DNA-binding</keyword>
<evidence type="ECO:0000256" key="5">
    <source>
        <dbReference type="ARBA" id="ARBA00023125"/>
    </source>
</evidence>
<evidence type="ECO:0000256" key="3">
    <source>
        <dbReference type="ARBA" id="ARBA00023012"/>
    </source>
</evidence>
<dbReference type="GO" id="GO:0043531">
    <property type="term" value="F:ADP binding"/>
    <property type="evidence" value="ECO:0007669"/>
    <property type="project" value="InterPro"/>
</dbReference>
<dbReference type="InterPro" id="IPR051677">
    <property type="entry name" value="AfsR-DnrI-RedD_regulator"/>
</dbReference>
<sequence length="1066" mass="116720">MMSMREPLQFRLLGPLEIWMGGRRVQLTAPRLQSTLGMLLVRANRVVSVEHLAQCVWEERQPADPANQIAVCISKLRGRFSRLGLSHELITTEPPGYLLTTRGVELDTHLVHTLRAEAERCVAAGDRGRAVALLEEALSQWRGPLLAGLTRQAWQAEVSAWEEERVTLRVKWAELQLELGRYEPLIGELTAFVQQNPFFERPRAQLMTALYLSGRQADALRLFRETSRMLDRELAVTPGPELQRLHQEILRGAVPAEPSATELRLPAGPPPAPVGGPAAPHAEAVVPREALGVDRPATDRPTPGRPGPALSAGPCLLPSDIDDFVGREREIATLVERLAPSRGQVPLVEVVGAGGTGKTALAVHVAHALRPQFPDGQLYINLRGMDDDPVAPEEALARLLAELSTAGSVLPEGLDQRSEKYRALLADQRILVVLDNAADAAQIRPLLPGTGSCAVIVTGRSRVASSFATHVVELGILSREHALELLRRVAGPERPTAEPEAARRLVDYCGWLPLAVSIVAAKLAAKPHWTLERVAARLADEQRRLDELEHDSLAVRTTFALSYQGISADARTLLRRLALLPVPDFSDWPASPLVGLDAHETEKLIEELVDARLVEVVGTDRAGQLRYRIHDLLRLFGLERAAGTDAHPELREAVSRTARAALARADLAHRTVCGGDYTVVRSTVPRPDTARRARELTRDERAASLDWYESERLTITALVKRAAEYGLDGLAWDLAAVCRCLFSTRGHHDEWLTTHRWALRAVRESGSGRGRAALLLGLGDLHLTKRHHAEARACLEEAHRTFLDVGDEYGAALALRRSGYVDRLLGRYEQALERWRGCLPALRAAGDLQAQVQVQRQLGLTLLELHDLDGAEPHLKEAEDLTCRFHGRGAGQVRLALADLLRARRRLDEAETEYLTARELTDAIGDVVGSGYAHFGLGIVALERGEPTAAERLLDVCVESAREVGDPLLEALGLFGLSAAHGHSARPREAEVLLDRSARLYRDLGTPVRYARCLYAQAGVIAQRDGDPVVVSALRARAAAAVASTGSPLAARAFAENTRPHYPFVL</sequence>
<dbReference type="PANTHER" id="PTHR35807:SF1">
    <property type="entry name" value="TRANSCRIPTIONAL REGULATOR REDD"/>
    <property type="match status" value="1"/>
</dbReference>
<dbReference type="Gene3D" id="1.10.8.430">
    <property type="entry name" value="Helical domain of apoptotic protease-activating factors"/>
    <property type="match status" value="1"/>
</dbReference>
<dbReference type="KEGG" id="scad:DN051_33285"/>
<dbReference type="PANTHER" id="PTHR35807">
    <property type="entry name" value="TRANSCRIPTIONAL REGULATOR REDD-RELATED"/>
    <property type="match status" value="1"/>
</dbReference>
<dbReference type="Gene3D" id="3.40.50.300">
    <property type="entry name" value="P-loop containing nucleotide triphosphate hydrolases"/>
    <property type="match status" value="1"/>
</dbReference>
<dbReference type="Gene3D" id="1.10.10.10">
    <property type="entry name" value="Winged helix-like DNA-binding domain superfamily/Winged helix DNA-binding domain"/>
    <property type="match status" value="1"/>
</dbReference>
<dbReference type="SUPFAM" id="SSF52540">
    <property type="entry name" value="P-loop containing nucleoside triphosphate hydrolases"/>
    <property type="match status" value="1"/>
</dbReference>
<keyword evidence="12" id="KW-1185">Reference proteome</keyword>
<dbReference type="GO" id="GO:0000160">
    <property type="term" value="P:phosphorelay signal transduction system"/>
    <property type="evidence" value="ECO:0007669"/>
    <property type="project" value="UniProtKB-KW"/>
</dbReference>
<gene>
    <name evidence="11" type="ORF">DN051_33285</name>
</gene>
<evidence type="ECO:0000256" key="6">
    <source>
        <dbReference type="ARBA" id="ARBA00023163"/>
    </source>
</evidence>
<dbReference type="PROSITE" id="PS51755">
    <property type="entry name" value="OMPR_PHOB"/>
    <property type="match status" value="1"/>
</dbReference>
<dbReference type="SMART" id="SM01043">
    <property type="entry name" value="BTAD"/>
    <property type="match status" value="1"/>
</dbReference>
<evidence type="ECO:0000256" key="8">
    <source>
        <dbReference type="SAM" id="Coils"/>
    </source>
</evidence>
<keyword evidence="8" id="KW-0175">Coiled coil</keyword>
<name>A0A2Z4J6Y3_9ACTN</name>
<protein>
    <recommendedName>
        <fullName evidence="10">OmpR/PhoB-type domain-containing protein</fullName>
    </recommendedName>
</protein>
<dbReference type="InterPro" id="IPR001867">
    <property type="entry name" value="OmpR/PhoB-type_DNA-bd"/>
</dbReference>
<dbReference type="InterPro" id="IPR005158">
    <property type="entry name" value="BTAD"/>
</dbReference>
<keyword evidence="2" id="KW-0677">Repeat</keyword>
<dbReference type="EMBL" id="CP030073">
    <property type="protein sequence ID" value="AWW40952.1"/>
    <property type="molecule type" value="Genomic_DNA"/>
</dbReference>
<dbReference type="SUPFAM" id="SSF48452">
    <property type="entry name" value="TPR-like"/>
    <property type="match status" value="3"/>
</dbReference>
<proteinExistence type="inferred from homology"/>
<accession>A0A2Z4J6Y3</accession>
<dbReference type="Pfam" id="PF03704">
    <property type="entry name" value="BTAD"/>
    <property type="match status" value="1"/>
</dbReference>
<organism evidence="11 12">
    <name type="scientific">Streptomyces cadmiisoli</name>
    <dbReference type="NCBI Taxonomy" id="2184053"/>
    <lineage>
        <taxon>Bacteria</taxon>
        <taxon>Bacillati</taxon>
        <taxon>Actinomycetota</taxon>
        <taxon>Actinomycetes</taxon>
        <taxon>Kitasatosporales</taxon>
        <taxon>Streptomycetaceae</taxon>
        <taxon>Streptomyces</taxon>
        <taxon>Streptomyces aurantiacus group</taxon>
    </lineage>
</organism>
<evidence type="ECO:0000256" key="9">
    <source>
        <dbReference type="SAM" id="MobiDB-lite"/>
    </source>
</evidence>